<dbReference type="Gene3D" id="1.10.238.10">
    <property type="entry name" value="EF-hand"/>
    <property type="match status" value="2"/>
</dbReference>
<dbReference type="GO" id="GO:0005509">
    <property type="term" value="F:calcium ion binding"/>
    <property type="evidence" value="ECO:0007669"/>
    <property type="project" value="InterPro"/>
</dbReference>
<dbReference type="SUPFAM" id="SSF47473">
    <property type="entry name" value="EF-hand"/>
    <property type="match status" value="1"/>
</dbReference>
<dbReference type="InterPro" id="IPR050230">
    <property type="entry name" value="CALM/Myosin/TropC-like"/>
</dbReference>
<dbReference type="InterPro" id="IPR011992">
    <property type="entry name" value="EF-hand-dom_pair"/>
</dbReference>
<dbReference type="OrthoDB" id="26525at2759"/>
<dbReference type="AlphaFoldDB" id="A0A9W8GEN0"/>
<feature type="domain" description="EF-hand" evidence="3">
    <location>
        <begin position="82"/>
        <end position="117"/>
    </location>
</feature>
<sequence>MTSQQALEDKMAEYKEAFALFDKDGDGTITAKELGEVLKASGHAATETDLRDMVNEIDADGNGTIDLEEFIALMERHSSKSCEQEELREAFKVFDKDDNGFITKSELRQAMKDLGENLTDEEINAMILEVDDDANGAIDFKEFSKMMTGDKTAQPAPSQPIAVQPVAALPVAVQPVAVQPVAVQPVAALPVAVQPVAVQPVAALPVVVQPVAALPVVVQPVAALPVVVQPVAALPVVVQPVAALPVAVGKPVATEEKLTATVVPTSSDNHAAPTA</sequence>
<evidence type="ECO:0000313" key="5">
    <source>
        <dbReference type="Proteomes" id="UP001151516"/>
    </source>
</evidence>
<proteinExistence type="predicted"/>
<dbReference type="SMART" id="SM00054">
    <property type="entry name" value="EFh"/>
    <property type="match status" value="4"/>
</dbReference>
<dbReference type="InterPro" id="IPR002048">
    <property type="entry name" value="EF_hand_dom"/>
</dbReference>
<keyword evidence="1" id="KW-0677">Repeat</keyword>
<keyword evidence="2" id="KW-0106">Calcium</keyword>
<dbReference type="EMBL" id="JANBTX010000259">
    <property type="protein sequence ID" value="KAJ2683782.1"/>
    <property type="molecule type" value="Genomic_DNA"/>
</dbReference>
<dbReference type="GO" id="GO:0016460">
    <property type="term" value="C:myosin II complex"/>
    <property type="evidence" value="ECO:0007669"/>
    <property type="project" value="TreeGrafter"/>
</dbReference>
<protein>
    <submittedName>
        <fullName evidence="4">Calmodulin-2</fullName>
    </submittedName>
</protein>
<dbReference type="PANTHER" id="PTHR23048:SF0">
    <property type="entry name" value="CALMODULIN LIKE 3"/>
    <property type="match status" value="1"/>
</dbReference>
<feature type="domain" description="EF-hand" evidence="3">
    <location>
        <begin position="45"/>
        <end position="80"/>
    </location>
</feature>
<evidence type="ECO:0000256" key="1">
    <source>
        <dbReference type="ARBA" id="ARBA00022737"/>
    </source>
</evidence>
<accession>A0A9W8GEN0</accession>
<gene>
    <name evidence="4" type="primary">Calm2</name>
    <name evidence="4" type="ORF">IWW39_005300</name>
</gene>
<evidence type="ECO:0000256" key="2">
    <source>
        <dbReference type="ARBA" id="ARBA00022837"/>
    </source>
</evidence>
<comment type="caution">
    <text evidence="4">The sequence shown here is derived from an EMBL/GenBank/DDBJ whole genome shotgun (WGS) entry which is preliminary data.</text>
</comment>
<keyword evidence="5" id="KW-1185">Reference proteome</keyword>
<feature type="domain" description="EF-hand" evidence="3">
    <location>
        <begin position="9"/>
        <end position="44"/>
    </location>
</feature>
<dbReference type="PROSITE" id="PS50222">
    <property type="entry name" value="EF_HAND_2"/>
    <property type="match status" value="4"/>
</dbReference>
<dbReference type="CDD" id="cd00051">
    <property type="entry name" value="EFh"/>
    <property type="match status" value="2"/>
</dbReference>
<organism evidence="4 5">
    <name type="scientific">Coemansia spiralis</name>
    <dbReference type="NCBI Taxonomy" id="417178"/>
    <lineage>
        <taxon>Eukaryota</taxon>
        <taxon>Fungi</taxon>
        <taxon>Fungi incertae sedis</taxon>
        <taxon>Zoopagomycota</taxon>
        <taxon>Kickxellomycotina</taxon>
        <taxon>Kickxellomycetes</taxon>
        <taxon>Kickxellales</taxon>
        <taxon>Kickxellaceae</taxon>
        <taxon>Coemansia</taxon>
    </lineage>
</organism>
<dbReference type="PANTHER" id="PTHR23048">
    <property type="entry name" value="MYOSIN LIGHT CHAIN 1, 3"/>
    <property type="match status" value="1"/>
</dbReference>
<dbReference type="Pfam" id="PF13499">
    <property type="entry name" value="EF-hand_7"/>
    <property type="match status" value="2"/>
</dbReference>
<dbReference type="PROSITE" id="PS00018">
    <property type="entry name" value="EF_HAND_1"/>
    <property type="match status" value="4"/>
</dbReference>
<reference evidence="4" key="1">
    <citation type="submission" date="2022-07" db="EMBL/GenBank/DDBJ databases">
        <title>Phylogenomic reconstructions and comparative analyses of Kickxellomycotina fungi.</title>
        <authorList>
            <person name="Reynolds N.K."/>
            <person name="Stajich J.E."/>
            <person name="Barry K."/>
            <person name="Grigoriev I.V."/>
            <person name="Crous P."/>
            <person name="Smith M.E."/>
        </authorList>
    </citation>
    <scope>NUCLEOTIDE SEQUENCE</scope>
    <source>
        <strain evidence="4">CBS 109367</strain>
    </source>
</reference>
<feature type="domain" description="EF-hand" evidence="3">
    <location>
        <begin position="118"/>
        <end position="153"/>
    </location>
</feature>
<dbReference type="Proteomes" id="UP001151516">
    <property type="component" value="Unassembled WGS sequence"/>
</dbReference>
<dbReference type="FunFam" id="1.10.238.10:FF:000527">
    <property type="entry name" value="Calmodulin-3"/>
    <property type="match status" value="1"/>
</dbReference>
<evidence type="ECO:0000313" key="4">
    <source>
        <dbReference type="EMBL" id="KAJ2683782.1"/>
    </source>
</evidence>
<name>A0A9W8GEN0_9FUNG</name>
<evidence type="ECO:0000259" key="3">
    <source>
        <dbReference type="PROSITE" id="PS50222"/>
    </source>
</evidence>
<dbReference type="InterPro" id="IPR018247">
    <property type="entry name" value="EF_Hand_1_Ca_BS"/>
</dbReference>